<evidence type="ECO:0000313" key="2">
    <source>
        <dbReference type="EMBL" id="GLO67906.1"/>
    </source>
</evidence>
<protein>
    <recommendedName>
        <fullName evidence="4">6-phosphogluconolactonase</fullName>
    </recommendedName>
</protein>
<reference evidence="2 3" key="1">
    <citation type="submission" date="2023-02" db="EMBL/GenBank/DDBJ databases">
        <title>Oceanobacillus kimchii IFOP_LL358 isolated form Alexandrium catenella lab strain.</title>
        <authorList>
            <person name="Gajardo G."/>
            <person name="Ueki S."/>
            <person name="Maruyama F."/>
        </authorList>
    </citation>
    <scope>NUCLEOTIDE SEQUENCE [LARGE SCALE GENOMIC DNA]</scope>
    <source>
        <strain evidence="2 3">IFOP_LL358</strain>
    </source>
</reference>
<comment type="similarity">
    <text evidence="1">Belongs to the cycloisomerase 2 family.</text>
</comment>
<dbReference type="Pfam" id="PF10282">
    <property type="entry name" value="Lactonase"/>
    <property type="match status" value="1"/>
</dbReference>
<dbReference type="EMBL" id="BSKO01000001">
    <property type="protein sequence ID" value="GLO67906.1"/>
    <property type="molecule type" value="Genomic_DNA"/>
</dbReference>
<dbReference type="InterPro" id="IPR015943">
    <property type="entry name" value="WD40/YVTN_repeat-like_dom_sf"/>
</dbReference>
<keyword evidence="3" id="KW-1185">Reference proteome</keyword>
<proteinExistence type="inferred from homology"/>
<accession>A0ABQ5TNJ3</accession>
<dbReference type="InterPro" id="IPR011048">
    <property type="entry name" value="Haem_d1_sf"/>
</dbReference>
<dbReference type="InterPro" id="IPR050282">
    <property type="entry name" value="Cycloisomerase_2"/>
</dbReference>
<name>A0ABQ5TNJ3_9BACI</name>
<dbReference type="SUPFAM" id="SSF51004">
    <property type="entry name" value="C-terminal (heme d1) domain of cytochrome cd1-nitrite reductase"/>
    <property type="match status" value="1"/>
</dbReference>
<comment type="caution">
    <text evidence="2">The sequence shown here is derived from an EMBL/GenBank/DDBJ whole genome shotgun (WGS) entry which is preliminary data.</text>
</comment>
<gene>
    <name evidence="2" type="ORF">MACH08_36900</name>
</gene>
<dbReference type="Proteomes" id="UP001275436">
    <property type="component" value="Unassembled WGS sequence"/>
</dbReference>
<evidence type="ECO:0000256" key="1">
    <source>
        <dbReference type="ARBA" id="ARBA00005564"/>
    </source>
</evidence>
<dbReference type="RefSeq" id="WP_215064361.1">
    <property type="nucleotide sequence ID" value="NZ_BSKO01000001.1"/>
</dbReference>
<evidence type="ECO:0008006" key="4">
    <source>
        <dbReference type="Google" id="ProtNLM"/>
    </source>
</evidence>
<sequence length="334" mass="38370">MNSLFDVFVGSYGERNEETIHWLSFDPRIGKLEKVAAFDGIEHPSFLEVNTSKSCLYAISEVEQGEVICYGIDPVHKQLIEWSRHPTHGGPCYVEVNGDYVFVSNYTGGNIVVYGTNENGKIEEETDCVHFSTESRLHTIRRLPESDYYVATDLGKHKLYFLYFNQETGKLQQRFEAETPYPSGPRHIDFHPEIAVLYVVNEFDSTVLVYAYDVEKEFVQLQQRITTLPSNCKQENYGAEVQCNGKLLYVSNRGHDSITTYQIINNGLLKNYSISRLGSKWPRHFQSKVPGEKHLIIANEHSNELMVMRKTQKNELVHSNQRHALPRPVCVKVM</sequence>
<organism evidence="2 3">
    <name type="scientific">Oceanobacillus kimchii</name>
    <dbReference type="NCBI Taxonomy" id="746691"/>
    <lineage>
        <taxon>Bacteria</taxon>
        <taxon>Bacillati</taxon>
        <taxon>Bacillota</taxon>
        <taxon>Bacilli</taxon>
        <taxon>Bacillales</taxon>
        <taxon>Bacillaceae</taxon>
        <taxon>Oceanobacillus</taxon>
    </lineage>
</organism>
<dbReference type="PANTHER" id="PTHR30344">
    <property type="entry name" value="6-PHOSPHOGLUCONOLACTONASE-RELATED"/>
    <property type="match status" value="1"/>
</dbReference>
<dbReference type="Gene3D" id="2.130.10.10">
    <property type="entry name" value="YVTN repeat-like/Quinoprotein amine dehydrogenase"/>
    <property type="match status" value="1"/>
</dbReference>
<dbReference type="InterPro" id="IPR019405">
    <property type="entry name" value="Lactonase_7-beta_prop"/>
</dbReference>
<dbReference type="PANTHER" id="PTHR30344:SF1">
    <property type="entry name" value="6-PHOSPHOGLUCONOLACTONASE"/>
    <property type="match status" value="1"/>
</dbReference>
<evidence type="ECO:0000313" key="3">
    <source>
        <dbReference type="Proteomes" id="UP001275436"/>
    </source>
</evidence>